<dbReference type="PANTHER" id="PTHR30026">
    <property type="entry name" value="OUTER MEMBRANE PROTEIN TOLC"/>
    <property type="match status" value="1"/>
</dbReference>
<evidence type="ECO:0000256" key="3">
    <source>
        <dbReference type="ARBA" id="ARBA00022448"/>
    </source>
</evidence>
<feature type="signal peptide" evidence="9">
    <location>
        <begin position="1"/>
        <end position="22"/>
    </location>
</feature>
<accession>A0ABW4NFE4</accession>
<dbReference type="EMBL" id="JBHUFC010000005">
    <property type="protein sequence ID" value="MFD1788541.1"/>
    <property type="molecule type" value="Genomic_DNA"/>
</dbReference>
<dbReference type="PANTHER" id="PTHR30026:SF22">
    <property type="entry name" value="OUTER MEMBRANE EFFLUX PROTEIN"/>
    <property type="match status" value="1"/>
</dbReference>
<keyword evidence="3" id="KW-0813">Transport</keyword>
<dbReference type="RefSeq" id="WP_380940935.1">
    <property type="nucleotide sequence ID" value="NZ_JBHUFC010000005.1"/>
</dbReference>
<keyword evidence="4" id="KW-1134">Transmembrane beta strand</keyword>
<sequence>MRLTGVLTVASAFIAAGATARAETLREALMIAYRTNPSLTAARAGLRATDEGVPIAKAGARPTVSATADYQEFVVRSANSFSAPLRATNASANVSLPIYQGGRVRNGIKAADARVEAGRETLRGTEADVFTAIVSVYMDVIRDSATVDLNRQNVRVLETNLQASRDRFEIGDLTRTDVAQSEARLELARGQLELAEAQLGASLENYLRFVGVPARDLEQPPELPNLPGTAQDALATALDRNPQLLAAQADAKAAGYDVRVAAAARLPRLSAVASGNYNNYLGSLVSTIPGRTFLQAQRTATVGLSATIPLYQGGLPAAQVRRAQALSSQALEQIVFVERRVVADTRAAFLRHRATLAVVRSSQSAVSANELAVEGVRAENSVGNRTVLEVLNAEQELLNSRVQLVTAQRDAYVAGFALLAATGRAEARDLGLFGDELFAPRLGDHAPRLPGGSYGPVDEAAGSTTAANESSGPS</sequence>
<protein>
    <submittedName>
        <fullName evidence="10">TolC family outer membrane protein</fullName>
    </submittedName>
</protein>
<evidence type="ECO:0000256" key="2">
    <source>
        <dbReference type="ARBA" id="ARBA00007613"/>
    </source>
</evidence>
<evidence type="ECO:0000313" key="10">
    <source>
        <dbReference type="EMBL" id="MFD1788541.1"/>
    </source>
</evidence>
<evidence type="ECO:0000313" key="11">
    <source>
        <dbReference type="Proteomes" id="UP001597283"/>
    </source>
</evidence>
<keyword evidence="11" id="KW-1185">Reference proteome</keyword>
<feature type="chain" id="PRO_5045654836" evidence="9">
    <location>
        <begin position="23"/>
        <end position="474"/>
    </location>
</feature>
<dbReference type="Gene3D" id="1.20.1600.10">
    <property type="entry name" value="Outer membrane efflux proteins (OEP)"/>
    <property type="match status" value="1"/>
</dbReference>
<keyword evidence="7" id="KW-0998">Cell outer membrane</keyword>
<comment type="subcellular location">
    <subcellularLocation>
        <location evidence="1">Cell outer membrane</location>
    </subcellularLocation>
</comment>
<dbReference type="NCBIfam" id="TIGR01844">
    <property type="entry name" value="type_I_sec_TolC"/>
    <property type="match status" value="1"/>
</dbReference>
<keyword evidence="6" id="KW-0472">Membrane</keyword>
<evidence type="ECO:0000256" key="9">
    <source>
        <dbReference type="SAM" id="SignalP"/>
    </source>
</evidence>
<proteinExistence type="inferred from homology"/>
<evidence type="ECO:0000256" key="7">
    <source>
        <dbReference type="ARBA" id="ARBA00023237"/>
    </source>
</evidence>
<dbReference type="InterPro" id="IPR003423">
    <property type="entry name" value="OMP_efflux"/>
</dbReference>
<feature type="region of interest" description="Disordered" evidence="8">
    <location>
        <begin position="444"/>
        <end position="474"/>
    </location>
</feature>
<dbReference type="InterPro" id="IPR010130">
    <property type="entry name" value="T1SS_OMP_TolC"/>
</dbReference>
<reference evidence="11" key="1">
    <citation type="journal article" date="2019" name="Int. J. Syst. Evol. Microbiol.">
        <title>The Global Catalogue of Microorganisms (GCM) 10K type strain sequencing project: providing services to taxonomists for standard genome sequencing and annotation.</title>
        <authorList>
            <consortium name="The Broad Institute Genomics Platform"/>
            <consortium name="The Broad Institute Genome Sequencing Center for Infectious Disease"/>
            <person name="Wu L."/>
            <person name="Ma J."/>
        </authorList>
    </citation>
    <scope>NUCLEOTIDE SEQUENCE [LARGE SCALE GENOMIC DNA]</scope>
    <source>
        <strain evidence="11">Q85</strain>
    </source>
</reference>
<dbReference type="Pfam" id="PF02321">
    <property type="entry name" value="OEP"/>
    <property type="match status" value="2"/>
</dbReference>
<comment type="caution">
    <text evidence="10">The sequence shown here is derived from an EMBL/GenBank/DDBJ whole genome shotgun (WGS) entry which is preliminary data.</text>
</comment>
<dbReference type="InterPro" id="IPR051906">
    <property type="entry name" value="TolC-like"/>
</dbReference>
<keyword evidence="9" id="KW-0732">Signal</keyword>
<gene>
    <name evidence="10" type="ORF">ACFSC3_13290</name>
</gene>
<evidence type="ECO:0000256" key="8">
    <source>
        <dbReference type="SAM" id="MobiDB-lite"/>
    </source>
</evidence>
<comment type="similarity">
    <text evidence="2">Belongs to the outer membrane factor (OMF) (TC 1.B.17) family.</text>
</comment>
<feature type="compositionally biased region" description="Polar residues" evidence="8">
    <location>
        <begin position="462"/>
        <end position="474"/>
    </location>
</feature>
<organism evidence="10 11">
    <name type="scientific">Sphingomonas floccifaciens</name>
    <dbReference type="NCBI Taxonomy" id="1844115"/>
    <lineage>
        <taxon>Bacteria</taxon>
        <taxon>Pseudomonadati</taxon>
        <taxon>Pseudomonadota</taxon>
        <taxon>Alphaproteobacteria</taxon>
        <taxon>Sphingomonadales</taxon>
        <taxon>Sphingomonadaceae</taxon>
        <taxon>Sphingomonas</taxon>
    </lineage>
</organism>
<dbReference type="SUPFAM" id="SSF56954">
    <property type="entry name" value="Outer membrane efflux proteins (OEP)"/>
    <property type="match status" value="1"/>
</dbReference>
<evidence type="ECO:0000256" key="1">
    <source>
        <dbReference type="ARBA" id="ARBA00004442"/>
    </source>
</evidence>
<keyword evidence="5" id="KW-0812">Transmembrane</keyword>
<dbReference type="Proteomes" id="UP001597283">
    <property type="component" value="Unassembled WGS sequence"/>
</dbReference>
<evidence type="ECO:0000256" key="4">
    <source>
        <dbReference type="ARBA" id="ARBA00022452"/>
    </source>
</evidence>
<name>A0ABW4NFE4_9SPHN</name>
<evidence type="ECO:0000256" key="6">
    <source>
        <dbReference type="ARBA" id="ARBA00023136"/>
    </source>
</evidence>
<evidence type="ECO:0000256" key="5">
    <source>
        <dbReference type="ARBA" id="ARBA00022692"/>
    </source>
</evidence>